<evidence type="ECO:0000256" key="3">
    <source>
        <dbReference type="ARBA" id="ARBA00022692"/>
    </source>
</evidence>
<keyword evidence="4 6" id="KW-1133">Transmembrane helix</keyword>
<dbReference type="Proteomes" id="UP000192903">
    <property type="component" value="Unassembled WGS sequence"/>
</dbReference>
<comment type="subcellular location">
    <subcellularLocation>
        <location evidence="1">Cell membrane</location>
        <topology evidence="1">Multi-pass membrane protein</topology>
    </subcellularLocation>
</comment>
<sequence length="238" mass="24777">MAPSPPHGRSEGVRRAITPSLSAFKRAALIVGLIMLFLLWAVLLPFADRSSFSVHMIAHMGVVAGAAPLIAIGLSGTRFDFTAGRGWLTPLTASLVELFAVWAWHVPAMRGLSETSAFFAAAEQAVFLGAGLALWLSCLGGAADGREERRLSGTFGLLFTSMHMTLLGALLSLSPRPLYGEGVVICFGVTLTAAADQQAGGVIMLMVGAAVYLAGGVALLARTLNGGAPEALGRRDSR</sequence>
<proteinExistence type="predicted"/>
<evidence type="ECO:0000256" key="5">
    <source>
        <dbReference type="ARBA" id="ARBA00023136"/>
    </source>
</evidence>
<gene>
    <name evidence="7" type="ORF">SAMN02982989_5007</name>
</gene>
<protein>
    <submittedName>
        <fullName evidence="7">Cytochrome c oxidase assembly factor CtaG</fullName>
    </submittedName>
</protein>
<evidence type="ECO:0000256" key="1">
    <source>
        <dbReference type="ARBA" id="ARBA00004651"/>
    </source>
</evidence>
<dbReference type="STRING" id="464029.SAMN02982989_5007"/>
<dbReference type="GO" id="GO:0005886">
    <property type="term" value="C:plasma membrane"/>
    <property type="evidence" value="ECO:0007669"/>
    <property type="project" value="UniProtKB-SubCell"/>
</dbReference>
<evidence type="ECO:0000313" key="7">
    <source>
        <dbReference type="EMBL" id="SMF08555.1"/>
    </source>
</evidence>
<organism evidence="7 8">
    <name type="scientific">Xaviernesmea oryzae</name>
    <dbReference type="NCBI Taxonomy" id="464029"/>
    <lineage>
        <taxon>Bacteria</taxon>
        <taxon>Pseudomonadati</taxon>
        <taxon>Pseudomonadota</taxon>
        <taxon>Alphaproteobacteria</taxon>
        <taxon>Hyphomicrobiales</taxon>
        <taxon>Rhizobiaceae</taxon>
        <taxon>Rhizobium/Agrobacterium group</taxon>
        <taxon>Xaviernesmea</taxon>
    </lineage>
</organism>
<keyword evidence="5 6" id="KW-0472">Membrane</keyword>
<name>A0A1X7D431_9HYPH</name>
<feature type="transmembrane region" description="Helical" evidence="6">
    <location>
        <begin position="86"/>
        <end position="105"/>
    </location>
</feature>
<keyword evidence="2" id="KW-1003">Cell membrane</keyword>
<feature type="transmembrane region" description="Helical" evidence="6">
    <location>
        <begin position="202"/>
        <end position="221"/>
    </location>
</feature>
<reference evidence="8" key="1">
    <citation type="submission" date="2017-04" db="EMBL/GenBank/DDBJ databases">
        <authorList>
            <person name="Varghese N."/>
            <person name="Submissions S."/>
        </authorList>
    </citation>
    <scope>NUCLEOTIDE SEQUENCE [LARGE SCALE GENOMIC DNA]</scope>
    <source>
        <strain evidence="8">B4P</strain>
    </source>
</reference>
<dbReference type="AlphaFoldDB" id="A0A1X7D431"/>
<dbReference type="InterPro" id="IPR019108">
    <property type="entry name" value="Caa3_assmbl_CtaG-rel"/>
</dbReference>
<dbReference type="EMBL" id="FXAF01000002">
    <property type="protein sequence ID" value="SMF08555.1"/>
    <property type="molecule type" value="Genomic_DNA"/>
</dbReference>
<dbReference type="Pfam" id="PF09678">
    <property type="entry name" value="Caa3_CtaG"/>
    <property type="match status" value="1"/>
</dbReference>
<evidence type="ECO:0000256" key="4">
    <source>
        <dbReference type="ARBA" id="ARBA00022989"/>
    </source>
</evidence>
<keyword evidence="8" id="KW-1185">Reference proteome</keyword>
<feature type="transmembrane region" description="Helical" evidence="6">
    <location>
        <begin position="117"/>
        <end position="139"/>
    </location>
</feature>
<evidence type="ECO:0000256" key="6">
    <source>
        <dbReference type="SAM" id="Phobius"/>
    </source>
</evidence>
<accession>A0A1X7D431</accession>
<feature type="transmembrane region" description="Helical" evidence="6">
    <location>
        <begin position="151"/>
        <end position="172"/>
    </location>
</feature>
<keyword evidence="3 6" id="KW-0812">Transmembrane</keyword>
<evidence type="ECO:0000313" key="8">
    <source>
        <dbReference type="Proteomes" id="UP000192903"/>
    </source>
</evidence>
<evidence type="ECO:0000256" key="2">
    <source>
        <dbReference type="ARBA" id="ARBA00022475"/>
    </source>
</evidence>
<feature type="transmembrane region" description="Helical" evidence="6">
    <location>
        <begin position="27"/>
        <end position="46"/>
    </location>
</feature>
<feature type="transmembrane region" description="Helical" evidence="6">
    <location>
        <begin position="52"/>
        <end position="74"/>
    </location>
</feature>